<comment type="caution">
    <text evidence="1">The sequence shown here is derived from an EMBL/GenBank/DDBJ whole genome shotgun (WGS) entry which is preliminary data.</text>
</comment>
<proteinExistence type="predicted"/>
<reference evidence="1 2" key="1">
    <citation type="journal article" date="2024" name="Plant J.">
        <title>Genome sequences and population genomics reveal climatic adaptation and genomic divergence between two closely related sweetgum species.</title>
        <authorList>
            <person name="Xu W.Q."/>
            <person name="Ren C.Q."/>
            <person name="Zhang X.Y."/>
            <person name="Comes H.P."/>
            <person name="Liu X.H."/>
            <person name="Li Y.G."/>
            <person name="Kettle C.J."/>
            <person name="Jalonen R."/>
            <person name="Gaisberger H."/>
            <person name="Ma Y.Z."/>
            <person name="Qiu Y.X."/>
        </authorList>
    </citation>
    <scope>NUCLEOTIDE SEQUENCE [LARGE SCALE GENOMIC DNA]</scope>
    <source>
        <strain evidence="1">Hangzhou</strain>
    </source>
</reference>
<evidence type="ECO:0000313" key="2">
    <source>
        <dbReference type="Proteomes" id="UP001415857"/>
    </source>
</evidence>
<dbReference type="EMBL" id="JBBPBK010000013">
    <property type="protein sequence ID" value="KAK9272484.1"/>
    <property type="molecule type" value="Genomic_DNA"/>
</dbReference>
<organism evidence="1 2">
    <name type="scientific">Liquidambar formosana</name>
    <name type="common">Formosan gum</name>
    <dbReference type="NCBI Taxonomy" id="63359"/>
    <lineage>
        <taxon>Eukaryota</taxon>
        <taxon>Viridiplantae</taxon>
        <taxon>Streptophyta</taxon>
        <taxon>Embryophyta</taxon>
        <taxon>Tracheophyta</taxon>
        <taxon>Spermatophyta</taxon>
        <taxon>Magnoliopsida</taxon>
        <taxon>eudicotyledons</taxon>
        <taxon>Gunneridae</taxon>
        <taxon>Pentapetalae</taxon>
        <taxon>Saxifragales</taxon>
        <taxon>Altingiaceae</taxon>
        <taxon>Liquidambar</taxon>
    </lineage>
</organism>
<dbReference type="Proteomes" id="UP001415857">
    <property type="component" value="Unassembled WGS sequence"/>
</dbReference>
<protein>
    <submittedName>
        <fullName evidence="1">Uncharacterized protein</fullName>
    </submittedName>
</protein>
<name>A0AAP0NKX4_LIQFO</name>
<accession>A0AAP0NKX4</accession>
<sequence>MDGPCYALCLDPDLQAKGEHFGGFRALERDPASIGHRGPLQSMTISGEMVAGFGVRWRFQVKAGMADALTLWKRRSGLETVREAPRVSDGEALVAVVILASFSMRFVEDIRFVYDGEDFPESEEVCRDVRSNGASEGDSDDEFCKECKAQTGGYLPIVVVSEVANQVTDATFAISFGVF</sequence>
<gene>
    <name evidence="1" type="ORF">L1049_002857</name>
</gene>
<evidence type="ECO:0000313" key="1">
    <source>
        <dbReference type="EMBL" id="KAK9272484.1"/>
    </source>
</evidence>
<keyword evidence="2" id="KW-1185">Reference proteome</keyword>
<dbReference type="AlphaFoldDB" id="A0AAP0NKX4"/>